<feature type="domain" description="Oligopeptidase F N-terminal" evidence="1">
    <location>
        <begin position="40"/>
        <end position="99"/>
    </location>
</feature>
<dbReference type="EMBL" id="WSZI01000010">
    <property type="protein sequence ID" value="MWN20682.1"/>
    <property type="molecule type" value="Genomic_DNA"/>
</dbReference>
<gene>
    <name evidence="2" type="ORF">GQS40_02250</name>
</gene>
<proteinExistence type="predicted"/>
<accession>A0A6L7AA45</accession>
<sequence length="100" mass="11198">MSRELRQEAFETLYDSYIALQNTFASTLSSHVKGHYFQPEVLNIPEETLANYLKTAGLQPYQHLFDQILAQKPYTLPAEQEALLAGAGDIFNASENTFGA</sequence>
<organism evidence="2 3">
    <name type="scientific">Leuconostoc lactis</name>
    <dbReference type="NCBI Taxonomy" id="1246"/>
    <lineage>
        <taxon>Bacteria</taxon>
        <taxon>Bacillati</taxon>
        <taxon>Bacillota</taxon>
        <taxon>Bacilli</taxon>
        <taxon>Lactobacillales</taxon>
        <taxon>Lactobacillaceae</taxon>
        <taxon>Leuconostoc</taxon>
    </lineage>
</organism>
<reference evidence="2 3" key="1">
    <citation type="submission" date="2019-12" db="EMBL/GenBank/DDBJ databases">
        <title>Complete genome sequence of Leuconostoc lactis strain AVN1 provides insights into metabolic potential.</title>
        <authorList>
            <person name="Besrour N."/>
            <person name="Najjari A."/>
            <person name="Fhoula I."/>
            <person name="Jaballah S."/>
            <person name="Klibi N."/>
            <person name="Ouzari H.I."/>
        </authorList>
    </citation>
    <scope>NUCLEOTIDE SEQUENCE [LARGE SCALE GENOMIC DNA]</scope>
    <source>
        <strain evidence="2 3">AVN1</strain>
    </source>
</reference>
<name>A0A6L7AA45_LEULA</name>
<dbReference type="InterPro" id="IPR013647">
    <property type="entry name" value="OligopepF_N_dom"/>
</dbReference>
<evidence type="ECO:0000313" key="3">
    <source>
        <dbReference type="Proteomes" id="UP000478636"/>
    </source>
</evidence>
<evidence type="ECO:0000313" key="2">
    <source>
        <dbReference type="EMBL" id="MWN20682.1"/>
    </source>
</evidence>
<dbReference type="Proteomes" id="UP000478636">
    <property type="component" value="Unassembled WGS sequence"/>
</dbReference>
<comment type="caution">
    <text evidence="2">The sequence shown here is derived from an EMBL/GenBank/DDBJ whole genome shotgun (WGS) entry which is preliminary data.</text>
</comment>
<dbReference type="AlphaFoldDB" id="A0A6L7AA45"/>
<evidence type="ECO:0000259" key="1">
    <source>
        <dbReference type="Pfam" id="PF08439"/>
    </source>
</evidence>
<protein>
    <recommendedName>
        <fullName evidence="1">Oligopeptidase F N-terminal domain-containing protein</fullName>
    </recommendedName>
</protein>
<dbReference type="Pfam" id="PF08439">
    <property type="entry name" value="Peptidase_M3_N"/>
    <property type="match status" value="1"/>
</dbReference>
<dbReference type="Gene3D" id="1.20.140.70">
    <property type="entry name" value="Oligopeptidase f, N-terminal domain"/>
    <property type="match status" value="1"/>
</dbReference>